<evidence type="ECO:0000313" key="12">
    <source>
        <dbReference type="RefSeq" id="XP_020981482.1"/>
    </source>
</evidence>
<dbReference type="GO" id="GO:0046983">
    <property type="term" value="F:protein dimerization activity"/>
    <property type="evidence" value="ECO:0007669"/>
    <property type="project" value="InterPro"/>
</dbReference>
<evidence type="ECO:0000256" key="6">
    <source>
        <dbReference type="ARBA" id="ARBA00023242"/>
    </source>
</evidence>
<evidence type="ECO:0000256" key="5">
    <source>
        <dbReference type="ARBA" id="ARBA00023125"/>
    </source>
</evidence>
<accession>A0A6P5M8K8</accession>
<evidence type="ECO:0000259" key="9">
    <source>
        <dbReference type="Pfam" id="PF04937"/>
    </source>
</evidence>
<gene>
    <name evidence="12" type="primary">LOC110273003</name>
</gene>
<feature type="domain" description="HAT C-terminal dimerisation" evidence="10">
    <location>
        <begin position="544"/>
        <end position="611"/>
    </location>
</feature>
<reference evidence="12" key="2">
    <citation type="submission" date="2025-08" db="UniProtKB">
        <authorList>
            <consortium name="RefSeq"/>
        </authorList>
    </citation>
    <scope>IDENTIFICATION</scope>
    <source>
        <tissue evidence="12">Whole plant</tissue>
    </source>
</reference>
<dbReference type="GeneID" id="110273003"/>
<evidence type="ECO:0000259" key="8">
    <source>
        <dbReference type="Pfam" id="PF02892"/>
    </source>
</evidence>
<dbReference type="AlphaFoldDB" id="A0A6P5M8K8"/>
<dbReference type="Pfam" id="PF04937">
    <property type="entry name" value="DUF659"/>
    <property type="match status" value="1"/>
</dbReference>
<dbReference type="Pfam" id="PF05699">
    <property type="entry name" value="Dimer_Tnp_hAT"/>
    <property type="match status" value="1"/>
</dbReference>
<name>A0A6P5M8K8_ARADU</name>
<evidence type="ECO:0000259" key="10">
    <source>
        <dbReference type="Pfam" id="PF05699"/>
    </source>
</evidence>
<dbReference type="InterPro" id="IPR012337">
    <property type="entry name" value="RNaseH-like_sf"/>
</dbReference>
<keyword evidence="11" id="KW-1185">Reference proteome</keyword>
<feature type="domain" description="BED-type" evidence="8">
    <location>
        <begin position="15"/>
        <end position="40"/>
    </location>
</feature>
<feature type="compositionally biased region" description="Polar residues" evidence="7">
    <location>
        <begin position="657"/>
        <end position="668"/>
    </location>
</feature>
<protein>
    <submittedName>
        <fullName evidence="12">Uncharacterized protein LOC110273003</fullName>
    </submittedName>
</protein>
<dbReference type="Proteomes" id="UP000515211">
    <property type="component" value="Chromosome 6"/>
</dbReference>
<dbReference type="Pfam" id="PF02892">
    <property type="entry name" value="zf-BED"/>
    <property type="match status" value="1"/>
</dbReference>
<reference evidence="11" key="1">
    <citation type="journal article" date="2016" name="Nat. Genet.">
        <title>The genome sequences of Arachis duranensis and Arachis ipaensis, the diploid ancestors of cultivated peanut.</title>
        <authorList>
            <person name="Bertioli D.J."/>
            <person name="Cannon S.B."/>
            <person name="Froenicke L."/>
            <person name="Huang G."/>
            <person name="Farmer A.D."/>
            <person name="Cannon E.K."/>
            <person name="Liu X."/>
            <person name="Gao D."/>
            <person name="Clevenger J."/>
            <person name="Dash S."/>
            <person name="Ren L."/>
            <person name="Moretzsohn M.C."/>
            <person name="Shirasawa K."/>
            <person name="Huang W."/>
            <person name="Vidigal B."/>
            <person name="Abernathy B."/>
            <person name="Chu Y."/>
            <person name="Niederhuth C.E."/>
            <person name="Umale P."/>
            <person name="Araujo A.C."/>
            <person name="Kozik A."/>
            <person name="Kim K.D."/>
            <person name="Burow M.D."/>
            <person name="Varshney R.K."/>
            <person name="Wang X."/>
            <person name="Zhang X."/>
            <person name="Barkley N."/>
            <person name="Guimaraes P.M."/>
            <person name="Isobe S."/>
            <person name="Guo B."/>
            <person name="Liao B."/>
            <person name="Stalker H.T."/>
            <person name="Schmitz R.J."/>
            <person name="Scheffler B.E."/>
            <person name="Leal-Bertioli S.C."/>
            <person name="Xun X."/>
            <person name="Jackson S.A."/>
            <person name="Michelmore R."/>
            <person name="Ozias-Akins P."/>
        </authorList>
    </citation>
    <scope>NUCLEOTIDE SEQUENCE [LARGE SCALE GENOMIC DNA]</scope>
    <source>
        <strain evidence="11">cv. V14167</strain>
    </source>
</reference>
<organism evidence="11 12">
    <name type="scientific">Arachis duranensis</name>
    <name type="common">Wild peanut</name>
    <dbReference type="NCBI Taxonomy" id="130453"/>
    <lineage>
        <taxon>Eukaryota</taxon>
        <taxon>Viridiplantae</taxon>
        <taxon>Streptophyta</taxon>
        <taxon>Embryophyta</taxon>
        <taxon>Tracheophyta</taxon>
        <taxon>Spermatophyta</taxon>
        <taxon>Magnoliopsida</taxon>
        <taxon>eudicotyledons</taxon>
        <taxon>Gunneridae</taxon>
        <taxon>Pentapetalae</taxon>
        <taxon>rosids</taxon>
        <taxon>fabids</taxon>
        <taxon>Fabales</taxon>
        <taxon>Fabaceae</taxon>
        <taxon>Papilionoideae</taxon>
        <taxon>50 kb inversion clade</taxon>
        <taxon>dalbergioids sensu lato</taxon>
        <taxon>Dalbergieae</taxon>
        <taxon>Pterocarpus clade</taxon>
        <taxon>Arachis</taxon>
    </lineage>
</organism>
<evidence type="ECO:0000313" key="11">
    <source>
        <dbReference type="Proteomes" id="UP000515211"/>
    </source>
</evidence>
<keyword evidence="4" id="KW-0862">Zinc</keyword>
<evidence type="ECO:0000256" key="3">
    <source>
        <dbReference type="ARBA" id="ARBA00022771"/>
    </source>
</evidence>
<feature type="region of interest" description="Disordered" evidence="7">
    <location>
        <begin position="77"/>
        <end position="103"/>
    </location>
</feature>
<dbReference type="PANTHER" id="PTHR32166">
    <property type="entry name" value="OSJNBA0013A04.12 PROTEIN"/>
    <property type="match status" value="1"/>
</dbReference>
<keyword evidence="3" id="KW-0863">Zinc-finger</keyword>
<dbReference type="GO" id="GO:0008270">
    <property type="term" value="F:zinc ion binding"/>
    <property type="evidence" value="ECO:0007669"/>
    <property type="project" value="UniProtKB-KW"/>
</dbReference>
<keyword evidence="2" id="KW-0479">Metal-binding</keyword>
<keyword evidence="5" id="KW-0238">DNA-binding</keyword>
<dbReference type="GO" id="GO:0003677">
    <property type="term" value="F:DNA binding"/>
    <property type="evidence" value="ECO:0007669"/>
    <property type="project" value="UniProtKB-KW"/>
</dbReference>
<dbReference type="SUPFAM" id="SSF53098">
    <property type="entry name" value="Ribonuclease H-like"/>
    <property type="match status" value="1"/>
</dbReference>
<evidence type="ECO:0000256" key="4">
    <source>
        <dbReference type="ARBA" id="ARBA00022833"/>
    </source>
</evidence>
<dbReference type="GO" id="GO:0005634">
    <property type="term" value="C:nucleus"/>
    <property type="evidence" value="ECO:0007669"/>
    <property type="project" value="UniProtKB-SubCell"/>
</dbReference>
<feature type="domain" description="DUF659" evidence="9">
    <location>
        <begin position="170"/>
        <end position="322"/>
    </location>
</feature>
<dbReference type="InterPro" id="IPR007021">
    <property type="entry name" value="DUF659"/>
</dbReference>
<evidence type="ECO:0000256" key="2">
    <source>
        <dbReference type="ARBA" id="ARBA00022723"/>
    </source>
</evidence>
<dbReference type="RefSeq" id="XP_020981482.1">
    <property type="nucleotide sequence ID" value="XM_021125823.1"/>
</dbReference>
<dbReference type="InterPro" id="IPR008906">
    <property type="entry name" value="HATC_C_dom"/>
</dbReference>
<feature type="compositionally biased region" description="Basic and acidic residues" evidence="7">
    <location>
        <begin position="87"/>
        <end position="103"/>
    </location>
</feature>
<feature type="region of interest" description="Disordered" evidence="7">
    <location>
        <begin position="651"/>
        <end position="691"/>
    </location>
</feature>
<sequence>MSENVGSGTGSSLPSNGKKVKCNYCSKTISGGIYRFKHHLAGTKEDSEPCASVPEEVKAVMLKVCVEAKEASLKKRRFGDDEDYPEQTEKEKDNSQQKGKDIRNFVTKGKGAQVQSTINQMMKKDLKEQCDQQCAIFFYTSAIPFNVIKNPEFLKFCEMVGRYGIGYKPPSYHELRETQLKKAVNNVDEMLTEFKAEWKRTGCSIMSDGWTDKKRRSICNFLVNSPKGTIFLYSLDTSDISKTMDKVVKMLEDAVEFVGEENVVQIVTDNAANYKAAGERMMETRKSLYWTPCAAHCIDLILEDFEKKLKVHETTIKKGRKITTFIYSRSMLISMLRNFTKGKDLVRPGATRFATAYLTLTCLHDNKGPLMTMFTSADWKTTKVASTPEGIRVQNMALDSKLWKNIVICLKAAAPLITVLRLVDSDEKPAMGFIFEGMRNAKETIKTNFGFVKKSYEPIWEIIDGRWESQLHRPLHAAAYYLNPHYHYEPNFMVDDADIKIGLYSCLKKLVPNQEERKKVGLQLPDFHYARGLFGNETAKSSRKTMLPAEWWDFYGDSCPELKKFAIRVLNLTCSSSGCERNWSEFEMVHTKRRNRLHQKKMNDLVYVMYNLKLKGKQIKKTPELEFDAVHSDDKWITEDVNENIAESVEHSHLPMNDNTNDDPNSNKFAIPGMNSNEFNMGEGGENEYIGDPQQNLIEEEDEHVNDDEDFVGRVEPEAERNDVSDEDGCGRIHSIVFLVPIADPSVVFATSFVDSSI</sequence>
<evidence type="ECO:0000256" key="1">
    <source>
        <dbReference type="ARBA" id="ARBA00004123"/>
    </source>
</evidence>
<evidence type="ECO:0000256" key="7">
    <source>
        <dbReference type="SAM" id="MobiDB-lite"/>
    </source>
</evidence>
<dbReference type="KEGG" id="adu:110273003"/>
<dbReference type="PANTHER" id="PTHR32166:SF122">
    <property type="entry name" value="OS09G0499600 PROTEIN"/>
    <property type="match status" value="1"/>
</dbReference>
<proteinExistence type="predicted"/>
<keyword evidence="6" id="KW-0539">Nucleus</keyword>
<dbReference type="InterPro" id="IPR003656">
    <property type="entry name" value="Znf_BED"/>
</dbReference>
<comment type="subcellular location">
    <subcellularLocation>
        <location evidence="1">Nucleus</location>
    </subcellularLocation>
</comment>